<proteinExistence type="predicted"/>
<dbReference type="RefSeq" id="WP_133194024.1">
    <property type="nucleotide sequence ID" value="NZ_JBHUCW010000006.1"/>
</dbReference>
<protein>
    <submittedName>
        <fullName evidence="4">Polyhydroxyalkanoate synthesis repressor PhaR</fullName>
    </submittedName>
</protein>
<dbReference type="GO" id="GO:0006355">
    <property type="term" value="P:regulation of DNA-templated transcription"/>
    <property type="evidence" value="ECO:0007669"/>
    <property type="project" value="InterPro"/>
</dbReference>
<organism evidence="4 5">
    <name type="scientific">Paraburkholderia silviterrae</name>
    <dbReference type="NCBI Taxonomy" id="2528715"/>
    <lineage>
        <taxon>Bacteria</taxon>
        <taxon>Pseudomonadati</taxon>
        <taxon>Pseudomonadota</taxon>
        <taxon>Betaproteobacteria</taxon>
        <taxon>Burkholderiales</taxon>
        <taxon>Burkholderiaceae</taxon>
        <taxon>Paraburkholderia</taxon>
    </lineage>
</organism>
<evidence type="ECO:0000313" key="5">
    <source>
        <dbReference type="Proteomes" id="UP000295722"/>
    </source>
</evidence>
<dbReference type="NCBIfam" id="TIGR01848">
    <property type="entry name" value="PHA_reg_PhaR"/>
    <property type="match status" value="1"/>
</dbReference>
<feature type="domain" description="PHB accumulation regulatory" evidence="2">
    <location>
        <begin position="75"/>
        <end position="113"/>
    </location>
</feature>
<gene>
    <name evidence="4" type="primary">phaR</name>
    <name evidence="4" type="ORF">EYW47_06470</name>
</gene>
<name>A0A4R5MEH9_9BURK</name>
<dbReference type="Pfam" id="PF05233">
    <property type="entry name" value="PHB_acc"/>
    <property type="match status" value="2"/>
</dbReference>
<accession>A0A4R5MEH9</accession>
<evidence type="ECO:0000259" key="2">
    <source>
        <dbReference type="Pfam" id="PF05233"/>
    </source>
</evidence>
<sequence>MTTTKKTAERLIKKYPNRRLYDTETSTYITLTDVKQLVLEQEEFKVIDAKSNEDLTRSILLQIILEEESGGLPMFSSSMLSQIIRFYGHAMQGMMGTYLEKNIQAFIDIQNKLADQSKSLYEGNAMNPEVWSQFMNMQAPMMQGMMTSYIEQSKNMFVQMQEQMQNQAKNMFSTFPFKPVTPASPVAPAQGANEGGSDEDEKK</sequence>
<dbReference type="InterPro" id="IPR012909">
    <property type="entry name" value="PHA_DNA-bd_N"/>
</dbReference>
<feature type="region of interest" description="Disordered" evidence="1">
    <location>
        <begin position="180"/>
        <end position="203"/>
    </location>
</feature>
<evidence type="ECO:0000256" key="1">
    <source>
        <dbReference type="SAM" id="MobiDB-lite"/>
    </source>
</evidence>
<dbReference type="AlphaFoldDB" id="A0A4R5MEH9"/>
<feature type="domain" description="PHB accumulation regulatory" evidence="2">
    <location>
        <begin position="126"/>
        <end position="165"/>
    </location>
</feature>
<evidence type="ECO:0000259" key="3">
    <source>
        <dbReference type="Pfam" id="PF07879"/>
    </source>
</evidence>
<dbReference type="Proteomes" id="UP000295722">
    <property type="component" value="Unassembled WGS sequence"/>
</dbReference>
<dbReference type="OrthoDB" id="9795345at2"/>
<reference evidence="4 5" key="1">
    <citation type="submission" date="2019-03" db="EMBL/GenBank/DDBJ databases">
        <title>Paraburkholderia sp. 4M-K11, isolated from subtropical forest soil.</title>
        <authorList>
            <person name="Gao Z.-H."/>
            <person name="Qiu L.-H."/>
        </authorList>
    </citation>
    <scope>NUCLEOTIDE SEQUENCE [LARGE SCALE GENOMIC DNA]</scope>
    <source>
        <strain evidence="4 5">4M-K11</strain>
    </source>
</reference>
<dbReference type="EMBL" id="SMRP01000002">
    <property type="protein sequence ID" value="TDG25469.1"/>
    <property type="molecule type" value="Genomic_DNA"/>
</dbReference>
<dbReference type="InterPro" id="IPR010134">
    <property type="entry name" value="PHA_reg_PhaR"/>
</dbReference>
<evidence type="ECO:0000313" key="4">
    <source>
        <dbReference type="EMBL" id="TDG25469.1"/>
    </source>
</evidence>
<feature type="domain" description="PHA accumulation regulator DNA-binding N-terminal" evidence="3">
    <location>
        <begin position="11"/>
        <end position="70"/>
    </location>
</feature>
<keyword evidence="5" id="KW-1185">Reference proteome</keyword>
<dbReference type="InterPro" id="IPR007897">
    <property type="entry name" value="PHB_accumulat"/>
</dbReference>
<comment type="caution">
    <text evidence="4">The sequence shown here is derived from an EMBL/GenBank/DDBJ whole genome shotgun (WGS) entry which is preliminary data.</text>
</comment>
<dbReference type="Pfam" id="PF07879">
    <property type="entry name" value="PHB_acc_N"/>
    <property type="match status" value="1"/>
</dbReference>